<dbReference type="PANTHER" id="PTHR32285">
    <property type="entry name" value="PROTEIN TRICHOME BIREFRINGENCE-LIKE 9-RELATED"/>
    <property type="match status" value="1"/>
</dbReference>
<dbReference type="Proteomes" id="UP000290289">
    <property type="component" value="Chromosome 11"/>
</dbReference>
<evidence type="ECO:0000313" key="10">
    <source>
        <dbReference type="EMBL" id="RXH84061.1"/>
    </source>
</evidence>
<proteinExistence type="inferred from homology"/>
<dbReference type="EMBL" id="RDQH01000337">
    <property type="protein sequence ID" value="RXH84061.1"/>
    <property type="molecule type" value="Genomic_DNA"/>
</dbReference>
<dbReference type="PANTHER" id="PTHR32285:SF206">
    <property type="entry name" value="PROTEIN TRICHOME BIREFRINGENCE-LIKE 37"/>
    <property type="match status" value="1"/>
</dbReference>
<evidence type="ECO:0000256" key="2">
    <source>
        <dbReference type="ARBA" id="ARBA00007727"/>
    </source>
</evidence>
<keyword evidence="6" id="KW-0472">Membrane</keyword>
<comment type="similarity">
    <text evidence="2">Belongs to the PC-esterase family. TBL subfamily.</text>
</comment>
<evidence type="ECO:0000256" key="4">
    <source>
        <dbReference type="ARBA" id="ARBA00022968"/>
    </source>
</evidence>
<dbReference type="InterPro" id="IPR029962">
    <property type="entry name" value="TBL"/>
</dbReference>
<dbReference type="AlphaFoldDB" id="A0A498IRG5"/>
<dbReference type="GO" id="GO:0005794">
    <property type="term" value="C:Golgi apparatus"/>
    <property type="evidence" value="ECO:0007669"/>
    <property type="project" value="TreeGrafter"/>
</dbReference>
<dbReference type="Pfam" id="PF13839">
    <property type="entry name" value="PC-Esterase"/>
    <property type="match status" value="2"/>
</dbReference>
<evidence type="ECO:0000256" key="6">
    <source>
        <dbReference type="ARBA" id="ARBA00023136"/>
    </source>
</evidence>
<evidence type="ECO:0000313" key="11">
    <source>
        <dbReference type="Proteomes" id="UP000290289"/>
    </source>
</evidence>
<evidence type="ECO:0000256" key="7">
    <source>
        <dbReference type="SAM" id="MobiDB-lite"/>
    </source>
</evidence>
<gene>
    <name evidence="10" type="ORF">DVH24_026960</name>
</gene>
<reference evidence="10 11" key="1">
    <citation type="submission" date="2018-10" db="EMBL/GenBank/DDBJ databases">
        <title>A high-quality apple genome assembly.</title>
        <authorList>
            <person name="Hu J."/>
        </authorList>
    </citation>
    <scope>NUCLEOTIDE SEQUENCE [LARGE SCALE GENOMIC DNA]</scope>
    <source>
        <strain evidence="11">cv. HFTH1</strain>
        <tissue evidence="10">Young leaf</tissue>
    </source>
</reference>
<keyword evidence="5" id="KW-1133">Transmembrane helix</keyword>
<evidence type="ECO:0000256" key="1">
    <source>
        <dbReference type="ARBA" id="ARBA00004167"/>
    </source>
</evidence>
<dbReference type="GO" id="GO:0016413">
    <property type="term" value="F:O-acetyltransferase activity"/>
    <property type="evidence" value="ECO:0007669"/>
    <property type="project" value="InterPro"/>
</dbReference>
<keyword evidence="4" id="KW-0735">Signal-anchor</keyword>
<feature type="domain" description="Trichome birefringence-like C-terminal" evidence="8">
    <location>
        <begin position="480"/>
        <end position="745"/>
    </location>
</feature>
<feature type="domain" description="Trichome birefringence-like C-terminal" evidence="8">
    <location>
        <begin position="144"/>
        <end position="402"/>
    </location>
</feature>
<evidence type="ECO:0000256" key="3">
    <source>
        <dbReference type="ARBA" id="ARBA00022692"/>
    </source>
</evidence>
<dbReference type="GO" id="GO:0016020">
    <property type="term" value="C:membrane"/>
    <property type="evidence" value="ECO:0007669"/>
    <property type="project" value="UniProtKB-SubCell"/>
</dbReference>
<dbReference type="InterPro" id="IPR025846">
    <property type="entry name" value="TBL_N"/>
</dbReference>
<dbReference type="InterPro" id="IPR026057">
    <property type="entry name" value="TBL_C"/>
</dbReference>
<sequence length="748" mass="84431">MVDLIKNTSHNMLLKPCKVEENLPKPYIYGVHFLSSLQFSITLISGMASWFSFMISSVSLLSQLVILQPCKVHGNSDAGEDKQLKQSNGCDYFQGSWIIDNSYPLYDSSKCPLFIDREFDCLKNGRPDKEYLKYRWKPASDCDLPRFNGEDMLRRVKGKKILLVGDSLSFNQWQSLTCMLHTAVPQSNYTLDDPTFSLPEYGVSVTLSRNTFLVDLVTTEMGKVLKLDSIENGKAWKGYDMLIFNTWHWWLHTGGKQPWDYIESGGKILKEIDRLIAFREGLTTWSKWVDSNVDANKTKVFFQGISPTHYDGNEWDDPKSTCNGQTQPVSGSIYPGGPPPATTVVKDVLTTMSTPITLLDITLLSQLRKDGHPSVYGLDGKHGNDCSHWCLAGVPDSWNELLESEMALWGFHLLPLLLSFLLPPSSSAACDFFQGRWVVDEFYPLYNGSSCPFIGFNCLSNGRPDKEYLKYRWKPAACDLPRFNGQDFLERNRGKKIMFVGDSLSNNMWQSLTCMLHVAVPNSKYTLTQAGSLNTFYLEEYGVSIMFLKNGFLVDLAYEMIGKVLKLDSISTGDQWKGVDILIFNSFHWWAHTGRAQTWDYFQVGDKVVKEMDHMEAYKIALTTWGKWVDSSIDISNTKVFFQGVAAVHTDGKEWKDPKAGSCLRQTQPILGPTYPGPSHPGEAIVKSVLSGMEKPVYLLDITLLTQLRKDGHPSIYAGEGPKYNDCSHWCLPGASDTWNELLYAALL</sequence>
<feature type="domain" description="Trichome birefringence-like N-terminal" evidence="9">
    <location>
        <begin position="89"/>
        <end position="142"/>
    </location>
</feature>
<accession>A0A498IRG5</accession>
<keyword evidence="11" id="KW-1185">Reference proteome</keyword>
<evidence type="ECO:0008006" key="12">
    <source>
        <dbReference type="Google" id="ProtNLM"/>
    </source>
</evidence>
<feature type="region of interest" description="Disordered" evidence="7">
    <location>
        <begin position="318"/>
        <end position="337"/>
    </location>
</feature>
<organism evidence="10 11">
    <name type="scientific">Malus domestica</name>
    <name type="common">Apple</name>
    <name type="synonym">Pyrus malus</name>
    <dbReference type="NCBI Taxonomy" id="3750"/>
    <lineage>
        <taxon>Eukaryota</taxon>
        <taxon>Viridiplantae</taxon>
        <taxon>Streptophyta</taxon>
        <taxon>Embryophyta</taxon>
        <taxon>Tracheophyta</taxon>
        <taxon>Spermatophyta</taxon>
        <taxon>Magnoliopsida</taxon>
        <taxon>eudicotyledons</taxon>
        <taxon>Gunneridae</taxon>
        <taxon>Pentapetalae</taxon>
        <taxon>rosids</taxon>
        <taxon>fabids</taxon>
        <taxon>Rosales</taxon>
        <taxon>Rosaceae</taxon>
        <taxon>Amygdaloideae</taxon>
        <taxon>Maleae</taxon>
        <taxon>Malus</taxon>
    </lineage>
</organism>
<feature type="domain" description="Trichome birefringence-like N-terminal" evidence="9">
    <location>
        <begin position="429"/>
        <end position="479"/>
    </location>
</feature>
<comment type="subcellular location">
    <subcellularLocation>
        <location evidence="1">Membrane</location>
        <topology evidence="1">Single-pass membrane protein</topology>
    </subcellularLocation>
</comment>
<dbReference type="Pfam" id="PF14416">
    <property type="entry name" value="PMR5N"/>
    <property type="match status" value="2"/>
</dbReference>
<feature type="compositionally biased region" description="Polar residues" evidence="7">
    <location>
        <begin position="320"/>
        <end position="330"/>
    </location>
</feature>
<keyword evidence="3" id="KW-0812">Transmembrane</keyword>
<evidence type="ECO:0000256" key="5">
    <source>
        <dbReference type="ARBA" id="ARBA00022989"/>
    </source>
</evidence>
<evidence type="ECO:0000259" key="8">
    <source>
        <dbReference type="Pfam" id="PF13839"/>
    </source>
</evidence>
<protein>
    <recommendedName>
        <fullName evidence="12">Trichome birefringence-like N-terminal domain-containing protein</fullName>
    </recommendedName>
</protein>
<name>A0A498IRG5_MALDO</name>
<evidence type="ECO:0000259" key="9">
    <source>
        <dbReference type="Pfam" id="PF14416"/>
    </source>
</evidence>
<comment type="caution">
    <text evidence="10">The sequence shown here is derived from an EMBL/GenBank/DDBJ whole genome shotgun (WGS) entry which is preliminary data.</text>
</comment>